<dbReference type="Proteomes" id="UP000017800">
    <property type="component" value="Unassembled WGS sequence"/>
</dbReference>
<dbReference type="Pfam" id="PF12833">
    <property type="entry name" value="HTH_18"/>
    <property type="match status" value="1"/>
</dbReference>
<evidence type="ECO:0000256" key="1">
    <source>
        <dbReference type="ARBA" id="ARBA00023015"/>
    </source>
</evidence>
<dbReference type="PANTHER" id="PTHR46796:SF12">
    <property type="entry name" value="HTH-TYPE DNA-BINDING TRANSCRIPTIONAL ACTIVATOR EUTR"/>
    <property type="match status" value="1"/>
</dbReference>
<dbReference type="GO" id="GO:0003700">
    <property type="term" value="F:DNA-binding transcription factor activity"/>
    <property type="evidence" value="ECO:0007669"/>
    <property type="project" value="InterPro"/>
</dbReference>
<feature type="domain" description="HTH araC/xylS-type" evidence="4">
    <location>
        <begin position="214"/>
        <end position="313"/>
    </location>
</feature>
<dbReference type="PANTHER" id="PTHR46796">
    <property type="entry name" value="HTH-TYPE TRANSCRIPTIONAL ACTIVATOR RHAS-RELATED"/>
    <property type="match status" value="1"/>
</dbReference>
<dbReference type="PROSITE" id="PS01124">
    <property type="entry name" value="HTH_ARAC_FAMILY_2"/>
    <property type="match status" value="1"/>
</dbReference>
<reference evidence="5 6" key="2">
    <citation type="submission" date="2013-11" db="EMBL/GenBank/DDBJ databases">
        <title>Whole genome shotgun sequence of Vibrio halioticoli NBRC 102217.</title>
        <authorList>
            <person name="Isaki S."/>
            <person name="Kimura A."/>
            <person name="Ohji S."/>
            <person name="Hosoyama A."/>
            <person name="Fujita N."/>
            <person name="Hashimoto M."/>
            <person name="Hosoyama Y."/>
            <person name="Yamazoe A."/>
        </authorList>
    </citation>
    <scope>NUCLEOTIDE SEQUENCE [LARGE SCALE GENOMIC DNA]</scope>
    <source>
        <strain evidence="5 6">NBRC 102217</strain>
    </source>
</reference>
<gene>
    <name evidence="5" type="ORF">VHA01S_047_00030</name>
</gene>
<comment type="caution">
    <text evidence="5">The sequence shown here is derived from an EMBL/GenBank/DDBJ whole genome shotgun (WGS) entry which is preliminary data.</text>
</comment>
<name>V5F505_9VIBR</name>
<reference evidence="5 6" key="1">
    <citation type="submission" date="2013-10" db="EMBL/GenBank/DDBJ databases">
        <authorList>
            <person name="Ichikawa N."/>
            <person name="Kimura A."/>
            <person name="Ohji S."/>
            <person name="Hosoyama A."/>
            <person name="Fujita N."/>
        </authorList>
    </citation>
    <scope>NUCLEOTIDE SEQUENCE [LARGE SCALE GENOMIC DNA]</scope>
    <source>
        <strain evidence="5 6">NBRC 102217</strain>
    </source>
</reference>
<evidence type="ECO:0000313" key="5">
    <source>
        <dbReference type="EMBL" id="GAD90534.1"/>
    </source>
</evidence>
<proteinExistence type="predicted"/>
<dbReference type="SMART" id="SM00342">
    <property type="entry name" value="HTH_ARAC"/>
    <property type="match status" value="1"/>
</dbReference>
<dbReference type="GO" id="GO:0043565">
    <property type="term" value="F:sequence-specific DNA binding"/>
    <property type="evidence" value="ECO:0007669"/>
    <property type="project" value="InterPro"/>
</dbReference>
<dbReference type="InterPro" id="IPR018060">
    <property type="entry name" value="HTH_AraC"/>
</dbReference>
<evidence type="ECO:0000313" key="6">
    <source>
        <dbReference type="Proteomes" id="UP000017800"/>
    </source>
</evidence>
<organism evidence="5 6">
    <name type="scientific">Vibrio halioticoli NBRC 102217</name>
    <dbReference type="NCBI Taxonomy" id="1219072"/>
    <lineage>
        <taxon>Bacteria</taxon>
        <taxon>Pseudomonadati</taxon>
        <taxon>Pseudomonadota</taxon>
        <taxon>Gammaproteobacteria</taxon>
        <taxon>Vibrionales</taxon>
        <taxon>Vibrionaceae</taxon>
        <taxon>Vibrio</taxon>
    </lineage>
</organism>
<dbReference type="SUPFAM" id="SSF46689">
    <property type="entry name" value="Homeodomain-like"/>
    <property type="match status" value="1"/>
</dbReference>
<dbReference type="RefSeq" id="WP_023404862.1">
    <property type="nucleotide sequence ID" value="NZ_BAUJ01000047.1"/>
</dbReference>
<evidence type="ECO:0000256" key="2">
    <source>
        <dbReference type="ARBA" id="ARBA00023125"/>
    </source>
</evidence>
<sequence>MQPQATPLLHSIAIPSVELLNESLKPWGLDFIQLEKGIFHTHLTQLQLPQAVLQKISFDKQVWQRGVAPAECLNIGIMTQHTGPICWNNAPIQLDTLEVFSSSDGFDVISPAGFEAYTFSVHKSVVESYIEKSKLLIDCDLLLNSHQIHLCTPQYIDGLTRIFSHMLSETFSCQSPLAQTQTVLDLTNDLLLQLETKTIFKQRTSKTPRDKVIKRALDYILENIHSPINLSEICAITHTSLRTLDRCFKEKFQASPKTIIIALRLHAFRKMLISHPEQKIYQTASLCGFWHMGKLSEDYFSMFGELPSQTRRAAEHAPRKRLTVS</sequence>
<keyword evidence="3" id="KW-0804">Transcription</keyword>
<protein>
    <recommendedName>
        <fullName evidence="4">HTH araC/xylS-type domain-containing protein</fullName>
    </recommendedName>
</protein>
<dbReference type="EMBL" id="BAUJ01000047">
    <property type="protein sequence ID" value="GAD90534.1"/>
    <property type="molecule type" value="Genomic_DNA"/>
</dbReference>
<dbReference type="InterPro" id="IPR009057">
    <property type="entry name" value="Homeodomain-like_sf"/>
</dbReference>
<evidence type="ECO:0000256" key="3">
    <source>
        <dbReference type="ARBA" id="ARBA00023163"/>
    </source>
</evidence>
<keyword evidence="1" id="KW-0805">Transcription regulation</keyword>
<accession>V5F505</accession>
<dbReference type="InterPro" id="IPR050204">
    <property type="entry name" value="AraC_XylS_family_regulators"/>
</dbReference>
<dbReference type="eggNOG" id="COG2207">
    <property type="taxonomic scope" value="Bacteria"/>
</dbReference>
<dbReference type="AlphaFoldDB" id="V5F505"/>
<keyword evidence="6" id="KW-1185">Reference proteome</keyword>
<dbReference type="OrthoDB" id="6003540at2"/>
<evidence type="ECO:0000259" key="4">
    <source>
        <dbReference type="PROSITE" id="PS01124"/>
    </source>
</evidence>
<dbReference type="Gene3D" id="1.10.10.60">
    <property type="entry name" value="Homeodomain-like"/>
    <property type="match status" value="1"/>
</dbReference>
<keyword evidence="2" id="KW-0238">DNA-binding</keyword>